<organism evidence="17">
    <name type="scientific">Clastoptera arizonana</name>
    <name type="common">Arizona spittle bug</name>
    <dbReference type="NCBI Taxonomy" id="38151"/>
    <lineage>
        <taxon>Eukaryota</taxon>
        <taxon>Metazoa</taxon>
        <taxon>Ecdysozoa</taxon>
        <taxon>Arthropoda</taxon>
        <taxon>Hexapoda</taxon>
        <taxon>Insecta</taxon>
        <taxon>Pterygota</taxon>
        <taxon>Neoptera</taxon>
        <taxon>Paraneoptera</taxon>
        <taxon>Hemiptera</taxon>
        <taxon>Auchenorrhyncha</taxon>
        <taxon>Cercopoidea</taxon>
        <taxon>Clastopteridae</taxon>
        <taxon>Clastoptera</taxon>
    </lineage>
</organism>
<dbReference type="GO" id="GO:0016705">
    <property type="term" value="F:oxidoreductase activity, acting on paired donors, with incorporation or reduction of molecular oxygen"/>
    <property type="evidence" value="ECO:0007669"/>
    <property type="project" value="InterPro"/>
</dbReference>
<dbReference type="CDD" id="cd11056">
    <property type="entry name" value="CYP6-like"/>
    <property type="match status" value="1"/>
</dbReference>
<dbReference type="PRINTS" id="PR00463">
    <property type="entry name" value="EP450I"/>
</dbReference>
<dbReference type="GO" id="GO:0005506">
    <property type="term" value="F:iron ion binding"/>
    <property type="evidence" value="ECO:0007669"/>
    <property type="project" value="InterPro"/>
</dbReference>
<reference evidence="17" key="1">
    <citation type="submission" date="2015-12" db="EMBL/GenBank/DDBJ databases">
        <title>De novo transcriptome assembly of four potential Pierce s Disease insect vectors from Arizona vineyards.</title>
        <authorList>
            <person name="Tassone E.E."/>
        </authorList>
    </citation>
    <scope>NUCLEOTIDE SEQUENCE</scope>
</reference>
<dbReference type="GO" id="GO:0005789">
    <property type="term" value="C:endoplasmic reticulum membrane"/>
    <property type="evidence" value="ECO:0007669"/>
    <property type="project" value="UniProtKB-SubCell"/>
</dbReference>
<evidence type="ECO:0000256" key="12">
    <source>
        <dbReference type="ARBA" id="ARBA00023136"/>
    </source>
</evidence>
<evidence type="ECO:0000256" key="3">
    <source>
        <dbReference type="ARBA" id="ARBA00004406"/>
    </source>
</evidence>
<dbReference type="Gene3D" id="1.10.630.10">
    <property type="entry name" value="Cytochrome P450"/>
    <property type="match status" value="1"/>
</dbReference>
<dbReference type="GO" id="GO:0004497">
    <property type="term" value="F:monooxygenase activity"/>
    <property type="evidence" value="ECO:0007669"/>
    <property type="project" value="UniProtKB-KW"/>
</dbReference>
<sequence>MMELLEYVINSFLSWYIILLAFSALIYWYLTKTFNHWKSRNVCYIEPVILFGNLKDRVLFRQSFHEFQLFIYNQFKGNKIAGLYEGRKPTLICLDPNIIRHILVKDFNHFVDRPTLTFRDSPYIQRMLLNLKGDSWKATRYLMAPAFSSGKLKAMLGLVQEVSDQLIDHLHKSIDANGGQCTGDIQIKDFFGRFTMDVIASCAFGVHCDSFKEADSQFVKTISAFSDISLIQRMALLAVLLFFPKLSKFLKLSFFNMDSIEFLVQVIKDAKKYREDHPNLINNDFLDLMVAAKKAEENGEPQRNGFYFKEKSMDEETIIAQSVLFLLAGFETSSTLLTFLSYELALNTDVQEKLRDEILRVSKNHKGQLSYQALGEMVFLENVLLETLRKHPPIARIDRICTKKYLVPESDVVLEVGDSVSIPAIGLHYDSDFFPDPHKFNPDRFNAEEKLNRSPYAFLPFGAGPRNCIGIRFATMTTKLVLAQVLKDFRFNKCSKTAVPYSFSKTSFLLKPENGIWLSIDKV</sequence>
<comment type="subcellular location">
    <subcellularLocation>
        <location evidence="3">Endoplasmic reticulum membrane</location>
        <topology evidence="3">Peripheral membrane protein</topology>
    </subcellularLocation>
    <subcellularLocation>
        <location evidence="2">Microsome membrane</location>
        <topology evidence="2">Peripheral membrane protein</topology>
    </subcellularLocation>
</comment>
<evidence type="ECO:0000256" key="13">
    <source>
        <dbReference type="PIRSR" id="PIRSR602401-1"/>
    </source>
</evidence>
<keyword evidence="15" id="KW-1133">Transmembrane helix</keyword>
<dbReference type="InterPro" id="IPR001128">
    <property type="entry name" value="Cyt_P450"/>
</dbReference>
<dbReference type="PROSITE" id="PS00086">
    <property type="entry name" value="CYTOCHROME_P450"/>
    <property type="match status" value="1"/>
</dbReference>
<dbReference type="InterPro" id="IPR002401">
    <property type="entry name" value="Cyt_P450_E_grp-I"/>
</dbReference>
<evidence type="ECO:0000256" key="14">
    <source>
        <dbReference type="RuleBase" id="RU000461"/>
    </source>
</evidence>
<evidence type="ECO:0000256" key="15">
    <source>
        <dbReference type="SAM" id="Phobius"/>
    </source>
</evidence>
<dbReference type="InterPro" id="IPR050476">
    <property type="entry name" value="Insect_CytP450_Detox"/>
</dbReference>
<keyword evidence="10 13" id="KW-0408">Iron</keyword>
<evidence type="ECO:0000313" key="16">
    <source>
        <dbReference type="EMBL" id="JAS11536.1"/>
    </source>
</evidence>
<dbReference type="InterPro" id="IPR017972">
    <property type="entry name" value="Cyt_P450_CS"/>
</dbReference>
<evidence type="ECO:0000256" key="9">
    <source>
        <dbReference type="ARBA" id="ARBA00023002"/>
    </source>
</evidence>
<dbReference type="GO" id="GO:0020037">
    <property type="term" value="F:heme binding"/>
    <property type="evidence" value="ECO:0007669"/>
    <property type="project" value="InterPro"/>
</dbReference>
<keyword evidence="6 13" id="KW-0479">Metal-binding</keyword>
<dbReference type="PANTHER" id="PTHR24292">
    <property type="entry name" value="CYTOCHROME P450"/>
    <property type="match status" value="1"/>
</dbReference>
<feature type="transmembrane region" description="Helical" evidence="15">
    <location>
        <begin position="12"/>
        <end position="30"/>
    </location>
</feature>
<evidence type="ECO:0000313" key="17">
    <source>
        <dbReference type="EMBL" id="JAS12372.1"/>
    </source>
</evidence>
<evidence type="ECO:0000256" key="8">
    <source>
        <dbReference type="ARBA" id="ARBA00022848"/>
    </source>
</evidence>
<keyword evidence="11 14" id="KW-0503">Monooxygenase</keyword>
<keyword evidence="15" id="KW-0812">Transmembrane</keyword>
<gene>
    <name evidence="17" type="ORF">g.25682</name>
    <name evidence="16" type="ORF">g.25683</name>
</gene>
<dbReference type="EMBL" id="GEDC01025762">
    <property type="protein sequence ID" value="JAS11536.1"/>
    <property type="molecule type" value="Transcribed_RNA"/>
</dbReference>
<accession>A0A1B6CG14</accession>
<comment type="similarity">
    <text evidence="4 14">Belongs to the cytochrome P450 family.</text>
</comment>
<dbReference type="FunFam" id="1.10.630.10:FF:000042">
    <property type="entry name" value="Cytochrome P450"/>
    <property type="match status" value="1"/>
</dbReference>
<keyword evidence="9 14" id="KW-0560">Oxidoreductase</keyword>
<keyword evidence="5 13" id="KW-0349">Heme</keyword>
<dbReference type="PANTHER" id="PTHR24292:SF54">
    <property type="entry name" value="CYP9F3-RELATED"/>
    <property type="match status" value="1"/>
</dbReference>
<evidence type="ECO:0000256" key="5">
    <source>
        <dbReference type="ARBA" id="ARBA00022617"/>
    </source>
</evidence>
<comment type="cofactor">
    <cofactor evidence="1 13">
        <name>heme</name>
        <dbReference type="ChEBI" id="CHEBI:30413"/>
    </cofactor>
</comment>
<evidence type="ECO:0008006" key="18">
    <source>
        <dbReference type="Google" id="ProtNLM"/>
    </source>
</evidence>
<dbReference type="EMBL" id="GEDC01024926">
    <property type="protein sequence ID" value="JAS12372.1"/>
    <property type="molecule type" value="Transcribed_RNA"/>
</dbReference>
<dbReference type="AlphaFoldDB" id="A0A1B6CG14"/>
<name>A0A1B6CG14_9HEMI</name>
<proteinExistence type="inferred from homology"/>
<evidence type="ECO:0000256" key="6">
    <source>
        <dbReference type="ARBA" id="ARBA00022723"/>
    </source>
</evidence>
<dbReference type="Pfam" id="PF00067">
    <property type="entry name" value="p450"/>
    <property type="match status" value="1"/>
</dbReference>
<evidence type="ECO:0000256" key="4">
    <source>
        <dbReference type="ARBA" id="ARBA00010617"/>
    </source>
</evidence>
<keyword evidence="12 15" id="KW-0472">Membrane</keyword>
<evidence type="ECO:0000256" key="7">
    <source>
        <dbReference type="ARBA" id="ARBA00022824"/>
    </source>
</evidence>
<evidence type="ECO:0000256" key="11">
    <source>
        <dbReference type="ARBA" id="ARBA00023033"/>
    </source>
</evidence>
<dbReference type="PRINTS" id="PR00385">
    <property type="entry name" value="P450"/>
</dbReference>
<evidence type="ECO:0000256" key="2">
    <source>
        <dbReference type="ARBA" id="ARBA00004174"/>
    </source>
</evidence>
<evidence type="ECO:0000256" key="1">
    <source>
        <dbReference type="ARBA" id="ARBA00001971"/>
    </source>
</evidence>
<dbReference type="SUPFAM" id="SSF48264">
    <property type="entry name" value="Cytochrome P450"/>
    <property type="match status" value="1"/>
</dbReference>
<keyword evidence="8" id="KW-0492">Microsome</keyword>
<feature type="binding site" description="axial binding residue" evidence="13">
    <location>
        <position position="468"/>
    </location>
    <ligand>
        <name>heme</name>
        <dbReference type="ChEBI" id="CHEBI:30413"/>
    </ligand>
    <ligandPart>
        <name>Fe</name>
        <dbReference type="ChEBI" id="CHEBI:18248"/>
    </ligandPart>
</feature>
<protein>
    <recommendedName>
        <fullName evidence="18">Cytochrome P450</fullName>
    </recommendedName>
</protein>
<evidence type="ECO:0000256" key="10">
    <source>
        <dbReference type="ARBA" id="ARBA00023004"/>
    </source>
</evidence>
<keyword evidence="7" id="KW-0256">Endoplasmic reticulum</keyword>
<dbReference type="InterPro" id="IPR036396">
    <property type="entry name" value="Cyt_P450_sf"/>
</dbReference>